<dbReference type="Gene3D" id="3.40.470.10">
    <property type="entry name" value="Uracil-DNA glycosylase-like domain"/>
    <property type="match status" value="1"/>
</dbReference>
<dbReference type="InterPro" id="IPR039134">
    <property type="entry name" value="SMUG1"/>
</dbReference>
<keyword evidence="3" id="KW-0227">DNA damage</keyword>
<dbReference type="OrthoDB" id="408702at2759"/>
<dbReference type="AlphaFoldDB" id="F7C7K5"/>
<dbReference type="CDD" id="cd19374">
    <property type="entry name" value="UDG-F3_SMUG1-like"/>
    <property type="match status" value="1"/>
</dbReference>
<comment type="subcellular location">
    <subcellularLocation>
        <location evidence="1">Nucleus</location>
    </subcellularLocation>
</comment>
<dbReference type="Ensembl" id="ENSOANT00000010392.2">
    <property type="protein sequence ID" value="ENSOANP00000010390.2"/>
    <property type="gene ID" value="ENSOANG00000006508.2"/>
</dbReference>
<evidence type="ECO:0000256" key="7">
    <source>
        <dbReference type="ARBA" id="ARBA00023242"/>
    </source>
</evidence>
<keyword evidence="6" id="KW-0234">DNA repair</keyword>
<comment type="similarity">
    <text evidence="2">Belongs to the uracil-DNA glycosylase (UDG) superfamily. SMUG1 family.</text>
</comment>
<dbReference type="GO" id="GO:0003677">
    <property type="term" value="F:DNA binding"/>
    <property type="evidence" value="ECO:0007669"/>
    <property type="project" value="UniProtKB-KW"/>
</dbReference>
<dbReference type="CTD" id="23583"/>
<dbReference type="InParanoid" id="F7C7K5"/>
<comment type="function">
    <text evidence="8">Recognizes base lesions in the genome and initiates base excision DNA repair. Acts as a monofunctional DNA glycosylase specific for uracil (U) residues in DNA with a preference for single-stranded DNA substrates. The activity is greater toward mismatches (U/G) compared to matches (U/A). Excises uracil (U), 5-formyluracil (fU) and uracil derivatives bearing an oxidized group at C5 [5-hydroxyuracil (hoU) and 5-hydroxymethyluracil (hmU)] in ssDNA and dsDNA, but not analogous cytosine derivatives (5-hydroxycytosine and 5-formylcytosine), nor other oxidized bases. The activity is damage-specific and salt-dependent. The substrate preference is the following: ssDNA &gt; dsDNA (G pair) = dsDNA (A pair) at low salt concentration, and dsDNA (G pair) &gt; dsDNA (A pair) &gt; ssDNA at high salt concentration.</text>
</comment>
<dbReference type="FunFam" id="3.40.470.10:FF:000005">
    <property type="entry name" value="Single-strand selective monofunctional uracil DNA glycosylase"/>
    <property type="match status" value="1"/>
</dbReference>
<keyword evidence="5" id="KW-0238">DNA-binding</keyword>
<dbReference type="GO" id="GO:0004844">
    <property type="term" value="F:uracil DNA N-glycosylase activity"/>
    <property type="evidence" value="ECO:0000318"/>
    <property type="project" value="GO_Central"/>
</dbReference>
<evidence type="ECO:0000259" key="9">
    <source>
        <dbReference type="Pfam" id="PF03167"/>
    </source>
</evidence>
<evidence type="ECO:0000256" key="4">
    <source>
        <dbReference type="ARBA" id="ARBA00022801"/>
    </source>
</evidence>
<dbReference type="FunCoup" id="F7C7K5">
    <property type="interactions" value="2539"/>
</dbReference>
<dbReference type="HOGENOM" id="CLU_071760_2_0_1"/>
<sequence>MVEPGPPALRGGPRDSPTLAQSFLEEELQLNLALQDLDFAEPVSYVYNPLEYAWEPHRDYVTRYCQGPKAVLFLGMNPGPFGMAQTGVPFGEVKHVRDWLAVRGPVTPPSREHPKRPIRGLDCPNSEVSGARFWGFFRALCGHPEVFFRHCFVHNLCPLLFLAASGKNLTPADLPPSRRAHLLGICEGTLRRQVELLGARLVVGIGRFAEQRARRALAGCPGVRVEGLPHPSPRSALANRGWDDVARRRLDELGLLALLTPLGTGQACQ</sequence>
<dbReference type="GeneTree" id="ENSGT00390000004897"/>
<protein>
    <submittedName>
        <fullName evidence="10">Single-strand-selective monofunctional uracil-DNA glycosylase 1</fullName>
    </submittedName>
</protein>
<keyword evidence="4" id="KW-0378">Hydrolase</keyword>
<dbReference type="PANTHER" id="PTHR13235:SF2">
    <property type="entry name" value="SINGLE-STRAND SELECTIVE MONOFUNCTIONAL URACIL DNA GLYCOSYLASE"/>
    <property type="match status" value="1"/>
</dbReference>
<dbReference type="SUPFAM" id="SSF52141">
    <property type="entry name" value="Uracil-DNA glycosylase-like"/>
    <property type="match status" value="1"/>
</dbReference>
<dbReference type="Pfam" id="PF03167">
    <property type="entry name" value="UDG"/>
    <property type="match status" value="1"/>
</dbReference>
<dbReference type="GO" id="GO:0005829">
    <property type="term" value="C:cytosol"/>
    <property type="evidence" value="ECO:0007669"/>
    <property type="project" value="Ensembl"/>
</dbReference>
<dbReference type="eggNOG" id="ENOG502QT20">
    <property type="taxonomic scope" value="Eukaryota"/>
</dbReference>
<reference evidence="10" key="3">
    <citation type="submission" date="2025-09" db="UniProtKB">
        <authorList>
            <consortium name="Ensembl"/>
        </authorList>
    </citation>
    <scope>IDENTIFICATION</scope>
    <source>
        <strain evidence="10">Glennie</strain>
    </source>
</reference>
<dbReference type="GO" id="GO:0001650">
    <property type="term" value="C:fibrillar center"/>
    <property type="evidence" value="ECO:0007669"/>
    <property type="project" value="Ensembl"/>
</dbReference>
<evidence type="ECO:0000256" key="6">
    <source>
        <dbReference type="ARBA" id="ARBA00023204"/>
    </source>
</evidence>
<dbReference type="GeneID" id="100091274"/>
<dbReference type="InterPro" id="IPR005122">
    <property type="entry name" value="Uracil-DNA_glycosylase-like"/>
</dbReference>
<dbReference type="GO" id="GO:0006284">
    <property type="term" value="P:base-excision repair"/>
    <property type="evidence" value="ECO:0007669"/>
    <property type="project" value="Ensembl"/>
</dbReference>
<evidence type="ECO:0000256" key="5">
    <source>
        <dbReference type="ARBA" id="ARBA00023125"/>
    </source>
</evidence>
<proteinExistence type="inferred from homology"/>
<name>F7C7K5_ORNAN</name>
<evidence type="ECO:0000256" key="2">
    <source>
        <dbReference type="ARBA" id="ARBA00007889"/>
    </source>
</evidence>
<keyword evidence="7" id="KW-0539">Nucleus</keyword>
<dbReference type="Bgee" id="ENSOANG00000006508">
    <property type="expression patterns" value="Expressed in adult mammalian kidney and 8 other cell types or tissues"/>
</dbReference>
<dbReference type="OMA" id="VANYCPL"/>
<evidence type="ECO:0000256" key="1">
    <source>
        <dbReference type="ARBA" id="ARBA00004123"/>
    </source>
</evidence>
<evidence type="ECO:0000256" key="8">
    <source>
        <dbReference type="ARBA" id="ARBA00060140"/>
    </source>
</evidence>
<dbReference type="PANTHER" id="PTHR13235">
    <property type="entry name" value="SINGLE-STRAND SELECTIVE MONOFUNCTIONAL URACIL DNA GLYCOSYLASE"/>
    <property type="match status" value="1"/>
</dbReference>
<dbReference type="GO" id="GO:0005654">
    <property type="term" value="C:nucleoplasm"/>
    <property type="evidence" value="ECO:0007669"/>
    <property type="project" value="Ensembl"/>
</dbReference>
<dbReference type="Proteomes" id="UP000002279">
    <property type="component" value="Chromosome 10"/>
</dbReference>
<dbReference type="InterPro" id="IPR036895">
    <property type="entry name" value="Uracil-DNA_glycosylase-like_sf"/>
</dbReference>
<evidence type="ECO:0000313" key="10">
    <source>
        <dbReference type="Ensembl" id="ENSOANP00000010390.2"/>
    </source>
</evidence>
<dbReference type="RefSeq" id="XP_028928499.1">
    <property type="nucleotide sequence ID" value="XM_029072666.2"/>
</dbReference>
<evidence type="ECO:0000256" key="3">
    <source>
        <dbReference type="ARBA" id="ARBA00022763"/>
    </source>
</evidence>
<dbReference type="STRING" id="9258.ENSOANP00000010390"/>
<dbReference type="KEGG" id="oaa:100091274"/>
<reference evidence="10" key="2">
    <citation type="submission" date="2025-08" db="UniProtKB">
        <authorList>
            <consortium name="Ensembl"/>
        </authorList>
    </citation>
    <scope>IDENTIFICATION</scope>
    <source>
        <strain evidence="10">Glennie</strain>
    </source>
</reference>
<dbReference type="GO" id="GO:0017065">
    <property type="term" value="F:single-strand selective uracil DNA N-glycosylase activity"/>
    <property type="evidence" value="ECO:0007669"/>
    <property type="project" value="Ensembl"/>
</dbReference>
<feature type="domain" description="Uracil-DNA glycosylase-like" evidence="9">
    <location>
        <begin position="69"/>
        <end position="238"/>
    </location>
</feature>
<evidence type="ECO:0000313" key="11">
    <source>
        <dbReference type="Proteomes" id="UP000002279"/>
    </source>
</evidence>
<gene>
    <name evidence="10" type="primary">SMUG1</name>
</gene>
<keyword evidence="11" id="KW-1185">Reference proteome</keyword>
<reference evidence="10 11" key="1">
    <citation type="journal article" date="2008" name="Nature">
        <title>Genome analysis of the platypus reveals unique signatures of evolution.</title>
        <authorList>
            <person name="Warren W.C."/>
            <person name="Hillier L.W."/>
            <person name="Marshall Graves J.A."/>
            <person name="Birney E."/>
            <person name="Ponting C.P."/>
            <person name="Grutzner F."/>
            <person name="Belov K."/>
            <person name="Miller W."/>
            <person name="Clarke L."/>
            <person name="Chinwalla A.T."/>
            <person name="Yang S.P."/>
            <person name="Heger A."/>
            <person name="Locke D.P."/>
            <person name="Miethke P."/>
            <person name="Waters P.D."/>
            <person name="Veyrunes F."/>
            <person name="Fulton L."/>
            <person name="Fulton B."/>
            <person name="Graves T."/>
            <person name="Wallis J."/>
            <person name="Puente X.S."/>
            <person name="Lopez-Otin C."/>
            <person name="Ordonez G.R."/>
            <person name="Eichler E.E."/>
            <person name="Chen L."/>
            <person name="Cheng Z."/>
            <person name="Deakin J.E."/>
            <person name="Alsop A."/>
            <person name="Thompson K."/>
            <person name="Kirby P."/>
            <person name="Papenfuss A.T."/>
            <person name="Wakefield M.J."/>
            <person name="Olender T."/>
            <person name="Lancet D."/>
            <person name="Huttley G.A."/>
            <person name="Smit A.F."/>
            <person name="Pask A."/>
            <person name="Temple-Smith P."/>
            <person name="Batzer M.A."/>
            <person name="Walker J.A."/>
            <person name="Konkel M.K."/>
            <person name="Harris R.S."/>
            <person name="Whittington C.M."/>
            <person name="Wong E.S."/>
            <person name="Gemmell N.J."/>
            <person name="Buschiazzo E."/>
            <person name="Vargas Jentzsch I.M."/>
            <person name="Merkel A."/>
            <person name="Schmitz J."/>
            <person name="Zemann A."/>
            <person name="Churakov G."/>
            <person name="Kriegs J.O."/>
            <person name="Brosius J."/>
            <person name="Murchison E.P."/>
            <person name="Sachidanandam R."/>
            <person name="Smith C."/>
            <person name="Hannon G.J."/>
            <person name="Tsend-Ayush E."/>
            <person name="McMillan D."/>
            <person name="Attenborough R."/>
            <person name="Rens W."/>
            <person name="Ferguson-Smith M."/>
            <person name="Lefevre C.M."/>
            <person name="Sharp J.A."/>
            <person name="Nicholas K.R."/>
            <person name="Ray D.A."/>
            <person name="Kube M."/>
            <person name="Reinhardt R."/>
            <person name="Pringle T.H."/>
            <person name="Taylor J."/>
            <person name="Jones R.C."/>
            <person name="Nixon B."/>
            <person name="Dacheux J.L."/>
            <person name="Niwa H."/>
            <person name="Sekita Y."/>
            <person name="Huang X."/>
            <person name="Stark A."/>
            <person name="Kheradpour P."/>
            <person name="Kellis M."/>
            <person name="Flicek P."/>
            <person name="Chen Y."/>
            <person name="Webber C."/>
            <person name="Hardison R."/>
            <person name="Nelson J."/>
            <person name="Hallsworth-Pepin K."/>
            <person name="Delehaunty K."/>
            <person name="Markovic C."/>
            <person name="Minx P."/>
            <person name="Feng Y."/>
            <person name="Kremitzki C."/>
            <person name="Mitreva M."/>
            <person name="Glasscock J."/>
            <person name="Wylie T."/>
            <person name="Wohldmann P."/>
            <person name="Thiru P."/>
            <person name="Nhan M.N."/>
            <person name="Pohl C.S."/>
            <person name="Smith S.M."/>
            <person name="Hou S."/>
            <person name="Nefedov M."/>
            <person name="de Jong P.J."/>
            <person name="Renfree M.B."/>
            <person name="Mardis E.R."/>
            <person name="Wilson R.K."/>
        </authorList>
    </citation>
    <scope>NUCLEOTIDE SEQUENCE [LARGE SCALE GENOMIC DNA]</scope>
    <source>
        <strain evidence="10 11">Glennie</strain>
    </source>
</reference>
<dbReference type="RefSeq" id="XP_028928498.1">
    <property type="nucleotide sequence ID" value="XM_029072665.2"/>
</dbReference>
<accession>F7C7K5</accession>
<organism evidence="10 11">
    <name type="scientific">Ornithorhynchus anatinus</name>
    <name type="common">Duckbill platypus</name>
    <dbReference type="NCBI Taxonomy" id="9258"/>
    <lineage>
        <taxon>Eukaryota</taxon>
        <taxon>Metazoa</taxon>
        <taxon>Chordata</taxon>
        <taxon>Craniata</taxon>
        <taxon>Vertebrata</taxon>
        <taxon>Euteleostomi</taxon>
        <taxon>Mammalia</taxon>
        <taxon>Monotremata</taxon>
        <taxon>Ornithorhynchidae</taxon>
        <taxon>Ornithorhynchus</taxon>
    </lineage>
</organism>
<dbReference type="GO" id="GO:0000703">
    <property type="term" value="F:oxidized pyrimidine nucleobase lesion DNA N-glycosylase activity"/>
    <property type="evidence" value="ECO:0000318"/>
    <property type="project" value="GO_Central"/>
</dbReference>